<dbReference type="OrthoDB" id="2051313at2"/>
<evidence type="ECO:0000313" key="1">
    <source>
        <dbReference type="EMBL" id="SOY31233.1"/>
    </source>
</evidence>
<organism evidence="1 2">
    <name type="scientific">Acetatifactor muris</name>
    <dbReference type="NCBI Taxonomy" id="879566"/>
    <lineage>
        <taxon>Bacteria</taxon>
        <taxon>Bacillati</taxon>
        <taxon>Bacillota</taxon>
        <taxon>Clostridia</taxon>
        <taxon>Lachnospirales</taxon>
        <taxon>Lachnospiraceae</taxon>
        <taxon>Acetatifactor</taxon>
    </lineage>
</organism>
<dbReference type="AlphaFoldDB" id="A0A2K4ZL64"/>
<reference evidence="1 2" key="1">
    <citation type="submission" date="2018-01" db="EMBL/GenBank/DDBJ databases">
        <authorList>
            <person name="Gaut B.S."/>
            <person name="Morton B.R."/>
            <person name="Clegg M.T."/>
            <person name="Duvall M.R."/>
        </authorList>
    </citation>
    <scope>NUCLEOTIDE SEQUENCE [LARGE SCALE GENOMIC DNA]</scope>
    <source>
        <strain evidence="1">GP69</strain>
    </source>
</reference>
<dbReference type="RefSeq" id="WP_103241237.1">
    <property type="nucleotide sequence ID" value="NZ_JANJZD010000021.1"/>
</dbReference>
<dbReference type="Proteomes" id="UP000236311">
    <property type="component" value="Unassembled WGS sequence"/>
</dbReference>
<gene>
    <name evidence="1" type="ORF">AMURIS_03969</name>
</gene>
<protein>
    <submittedName>
        <fullName evidence="1">Uncharacterized protein</fullName>
    </submittedName>
</protein>
<sequence length="75" mass="8646">MRAVKAGYSFNLFPEESLSHINLEPTGGRVCVEGVTYPLYRGTTYAESEKVDRLLDAYGEMPIRDYKVKNREQER</sequence>
<keyword evidence="2" id="KW-1185">Reference proteome</keyword>
<proteinExistence type="predicted"/>
<name>A0A2K4ZL64_9FIRM</name>
<dbReference type="EMBL" id="OFSM01000023">
    <property type="protein sequence ID" value="SOY31233.1"/>
    <property type="molecule type" value="Genomic_DNA"/>
</dbReference>
<accession>A0A2K4ZL64</accession>
<evidence type="ECO:0000313" key="2">
    <source>
        <dbReference type="Proteomes" id="UP000236311"/>
    </source>
</evidence>